<dbReference type="Proteomes" id="UP000532440">
    <property type="component" value="Unassembled WGS sequence"/>
</dbReference>
<dbReference type="PANTHER" id="PTHR47235">
    <property type="entry name" value="BLR6548 PROTEIN"/>
    <property type="match status" value="1"/>
</dbReference>
<evidence type="ECO:0000256" key="2">
    <source>
        <dbReference type="ARBA" id="ARBA00022448"/>
    </source>
</evidence>
<evidence type="ECO:0000256" key="5">
    <source>
        <dbReference type="SAM" id="SignalP"/>
    </source>
</evidence>
<keyword evidence="4" id="KW-0029">Amino-acid transport</keyword>
<evidence type="ECO:0000313" key="8">
    <source>
        <dbReference type="Proteomes" id="UP000532440"/>
    </source>
</evidence>
<dbReference type="Pfam" id="PF13458">
    <property type="entry name" value="Peripla_BP_6"/>
    <property type="match status" value="1"/>
</dbReference>
<name>A0A7W8HIZ7_9BURK</name>
<evidence type="ECO:0000256" key="1">
    <source>
        <dbReference type="ARBA" id="ARBA00010062"/>
    </source>
</evidence>
<dbReference type="PROSITE" id="PS51318">
    <property type="entry name" value="TAT"/>
    <property type="match status" value="1"/>
</dbReference>
<dbReference type="InterPro" id="IPR000709">
    <property type="entry name" value="Leu_Ile_Val-bd"/>
</dbReference>
<dbReference type="EMBL" id="JACHGB010000004">
    <property type="protein sequence ID" value="MBB5272078.1"/>
    <property type="molecule type" value="Genomic_DNA"/>
</dbReference>
<dbReference type="RefSeq" id="WP_183967129.1">
    <property type="nucleotide sequence ID" value="NZ_BAABEW010000002.1"/>
</dbReference>
<organism evidence="7 8">
    <name type="scientific">Quisquiliibacterium transsilvanicum</name>
    <dbReference type="NCBI Taxonomy" id="1549638"/>
    <lineage>
        <taxon>Bacteria</taxon>
        <taxon>Pseudomonadati</taxon>
        <taxon>Pseudomonadota</taxon>
        <taxon>Betaproteobacteria</taxon>
        <taxon>Burkholderiales</taxon>
        <taxon>Burkholderiaceae</taxon>
        <taxon>Quisquiliibacterium</taxon>
    </lineage>
</organism>
<dbReference type="PANTHER" id="PTHR47235:SF1">
    <property type="entry name" value="BLR6548 PROTEIN"/>
    <property type="match status" value="1"/>
</dbReference>
<dbReference type="InterPro" id="IPR028082">
    <property type="entry name" value="Peripla_BP_I"/>
</dbReference>
<feature type="signal peptide" evidence="5">
    <location>
        <begin position="1"/>
        <end position="27"/>
    </location>
</feature>
<proteinExistence type="inferred from homology"/>
<evidence type="ECO:0000313" key="7">
    <source>
        <dbReference type="EMBL" id="MBB5272078.1"/>
    </source>
</evidence>
<dbReference type="CDD" id="cd06343">
    <property type="entry name" value="PBP1_ABC_ligand_binding-like"/>
    <property type="match status" value="1"/>
</dbReference>
<feature type="chain" id="PRO_5031071432" evidence="5">
    <location>
        <begin position="28"/>
        <end position="393"/>
    </location>
</feature>
<dbReference type="InterPro" id="IPR028081">
    <property type="entry name" value="Leu-bd"/>
</dbReference>
<dbReference type="SUPFAM" id="SSF53822">
    <property type="entry name" value="Periplasmic binding protein-like I"/>
    <property type="match status" value="1"/>
</dbReference>
<keyword evidence="8" id="KW-1185">Reference proteome</keyword>
<reference evidence="7 8" key="1">
    <citation type="submission" date="2020-08" db="EMBL/GenBank/DDBJ databases">
        <title>Genomic Encyclopedia of Type Strains, Phase IV (KMG-IV): sequencing the most valuable type-strain genomes for metagenomic binning, comparative biology and taxonomic classification.</title>
        <authorList>
            <person name="Goeker M."/>
        </authorList>
    </citation>
    <scope>NUCLEOTIDE SEQUENCE [LARGE SCALE GENOMIC DNA]</scope>
    <source>
        <strain evidence="7 8">DSM 29781</strain>
    </source>
</reference>
<keyword evidence="2" id="KW-0813">Transport</keyword>
<protein>
    <submittedName>
        <fullName evidence="7">Branched-chain amino acid transport system substrate-binding protein</fullName>
    </submittedName>
</protein>
<feature type="domain" description="Leucine-binding protein" evidence="6">
    <location>
        <begin position="35"/>
        <end position="383"/>
    </location>
</feature>
<dbReference type="Gene3D" id="3.40.50.2300">
    <property type="match status" value="2"/>
</dbReference>
<sequence>MQSRRSFISTVATASALLLAGTGSALAAQGVSKDQIVIGSIQDLSGPVVALGKPINNGMLLRAEQLNAAGGIHGRKLKVVIEDSGYDPKKAVLAAQKLLNQDRIFAMVGSLGTPVSLATLPLVIEKGVPHLFPITAHTGNFEPLHKLKFSLSNPYPNTTRIGIQEMLKMKPYKRVAILYQDDEYGMDVVRGAEAALKSAGLALVERTSYKRGATDFSSQMQKLKAANPDLIILGTVVRETIGAMAAARQLGYAGDFLGSEAAYQPMVAKAGGKAVEGLYAVSTVATPYRDDPGNSKSLNEWMDAYKARFNEDPDLYSVYGSMLVDIFARAAEKAGPNLSPDALVKALEDHGYPRTFFGNPEIAWTPTKRMGQDQARIAQIRNGRWANVTDYTR</sequence>
<evidence type="ECO:0000256" key="3">
    <source>
        <dbReference type="ARBA" id="ARBA00022729"/>
    </source>
</evidence>
<gene>
    <name evidence="7" type="ORF">HNQ70_002092</name>
</gene>
<evidence type="ECO:0000256" key="4">
    <source>
        <dbReference type="ARBA" id="ARBA00022970"/>
    </source>
</evidence>
<accession>A0A7W8HIZ7</accession>
<dbReference type="PRINTS" id="PR00337">
    <property type="entry name" value="LEUILEVALBP"/>
</dbReference>
<comment type="caution">
    <text evidence="7">The sequence shown here is derived from an EMBL/GenBank/DDBJ whole genome shotgun (WGS) entry which is preliminary data.</text>
</comment>
<dbReference type="AlphaFoldDB" id="A0A7W8HIZ7"/>
<comment type="similarity">
    <text evidence="1">Belongs to the leucine-binding protein family.</text>
</comment>
<keyword evidence="3 5" id="KW-0732">Signal</keyword>
<dbReference type="GO" id="GO:0006865">
    <property type="term" value="P:amino acid transport"/>
    <property type="evidence" value="ECO:0007669"/>
    <property type="project" value="UniProtKB-KW"/>
</dbReference>
<dbReference type="InterPro" id="IPR006311">
    <property type="entry name" value="TAT_signal"/>
</dbReference>
<evidence type="ECO:0000259" key="6">
    <source>
        <dbReference type="Pfam" id="PF13458"/>
    </source>
</evidence>